<dbReference type="KEGG" id="uli:ETAA1_47830"/>
<keyword evidence="1 2" id="KW-0690">Ribosome biogenesis</keyword>
<protein>
    <recommendedName>
        <fullName evidence="2">Ribosome-binding factor A</fullName>
    </recommendedName>
</protein>
<comment type="similarity">
    <text evidence="2">Belongs to the RbfA family.</text>
</comment>
<dbReference type="NCBIfam" id="TIGR00082">
    <property type="entry name" value="rbfA"/>
    <property type="match status" value="1"/>
</dbReference>
<dbReference type="EMBL" id="CP036273">
    <property type="protein sequence ID" value="QDU22795.1"/>
    <property type="molecule type" value="Genomic_DNA"/>
</dbReference>
<dbReference type="AlphaFoldDB" id="A0A517XZ55"/>
<dbReference type="PANTHER" id="PTHR33515">
    <property type="entry name" value="RIBOSOME-BINDING FACTOR A, CHLOROPLASTIC-RELATED"/>
    <property type="match status" value="1"/>
</dbReference>
<dbReference type="RefSeq" id="WP_145242821.1">
    <property type="nucleotide sequence ID" value="NZ_CP036273.1"/>
</dbReference>
<dbReference type="Proteomes" id="UP000319576">
    <property type="component" value="Chromosome"/>
</dbReference>
<dbReference type="InterPro" id="IPR000238">
    <property type="entry name" value="RbfA"/>
</dbReference>
<comment type="function">
    <text evidence="2">One of several proteins that assist in the late maturation steps of the functional core of the 30S ribosomal subunit. Associates with free 30S ribosomal subunits (but not with 30S subunits that are part of 70S ribosomes or polysomes). Required for efficient processing of 16S rRNA. May interact with the 5'-terminal helix region of 16S rRNA.</text>
</comment>
<accession>A0A517XZ55</accession>
<comment type="subunit">
    <text evidence="2">Monomer. Binds 30S ribosomal subunits, but not 50S ribosomal subunits or 70S ribosomes.</text>
</comment>
<dbReference type="InterPro" id="IPR015946">
    <property type="entry name" value="KH_dom-like_a/b"/>
</dbReference>
<dbReference type="PANTHER" id="PTHR33515:SF1">
    <property type="entry name" value="RIBOSOME-BINDING FACTOR A, CHLOROPLASTIC-RELATED"/>
    <property type="match status" value="1"/>
</dbReference>
<dbReference type="OrthoDB" id="307788at2"/>
<dbReference type="GO" id="GO:0043024">
    <property type="term" value="F:ribosomal small subunit binding"/>
    <property type="evidence" value="ECO:0007669"/>
    <property type="project" value="TreeGrafter"/>
</dbReference>
<feature type="compositionally biased region" description="Acidic residues" evidence="3">
    <location>
        <begin position="122"/>
        <end position="143"/>
    </location>
</feature>
<comment type="subcellular location">
    <subcellularLocation>
        <location evidence="2">Cytoplasm</location>
    </subcellularLocation>
</comment>
<dbReference type="GO" id="GO:0030490">
    <property type="term" value="P:maturation of SSU-rRNA"/>
    <property type="evidence" value="ECO:0007669"/>
    <property type="project" value="UniProtKB-UniRule"/>
</dbReference>
<dbReference type="HAMAP" id="MF_00003">
    <property type="entry name" value="RbfA"/>
    <property type="match status" value="1"/>
</dbReference>
<dbReference type="GO" id="GO:0005829">
    <property type="term" value="C:cytosol"/>
    <property type="evidence" value="ECO:0007669"/>
    <property type="project" value="TreeGrafter"/>
</dbReference>
<dbReference type="SUPFAM" id="SSF89919">
    <property type="entry name" value="Ribosome-binding factor A, RbfA"/>
    <property type="match status" value="1"/>
</dbReference>
<evidence type="ECO:0000256" key="2">
    <source>
        <dbReference type="HAMAP-Rule" id="MF_00003"/>
    </source>
</evidence>
<dbReference type="Pfam" id="PF02033">
    <property type="entry name" value="RBFA"/>
    <property type="match status" value="1"/>
</dbReference>
<evidence type="ECO:0000256" key="1">
    <source>
        <dbReference type="ARBA" id="ARBA00022517"/>
    </source>
</evidence>
<dbReference type="InterPro" id="IPR023799">
    <property type="entry name" value="RbfA_dom_sf"/>
</dbReference>
<proteinExistence type="inferred from homology"/>
<gene>
    <name evidence="2 4" type="primary">rbfA</name>
    <name evidence="4" type="ORF">ETAA1_47830</name>
</gene>
<reference evidence="4 5" key="1">
    <citation type="submission" date="2019-02" db="EMBL/GenBank/DDBJ databases">
        <title>Deep-cultivation of Planctomycetes and their phenomic and genomic characterization uncovers novel biology.</title>
        <authorList>
            <person name="Wiegand S."/>
            <person name="Jogler M."/>
            <person name="Boedeker C."/>
            <person name="Pinto D."/>
            <person name="Vollmers J."/>
            <person name="Rivas-Marin E."/>
            <person name="Kohn T."/>
            <person name="Peeters S.H."/>
            <person name="Heuer A."/>
            <person name="Rast P."/>
            <person name="Oberbeckmann S."/>
            <person name="Bunk B."/>
            <person name="Jeske O."/>
            <person name="Meyerdierks A."/>
            <person name="Storesund J.E."/>
            <person name="Kallscheuer N."/>
            <person name="Luecker S."/>
            <person name="Lage O.M."/>
            <person name="Pohl T."/>
            <person name="Merkel B.J."/>
            <person name="Hornburger P."/>
            <person name="Mueller R.-W."/>
            <person name="Bruemmer F."/>
            <person name="Labrenz M."/>
            <person name="Spormann A.M."/>
            <person name="Op den Camp H."/>
            <person name="Overmann J."/>
            <person name="Amann R."/>
            <person name="Jetten M.S.M."/>
            <person name="Mascher T."/>
            <person name="Medema M.H."/>
            <person name="Devos D.P."/>
            <person name="Kaster A.-K."/>
            <person name="Ovreas L."/>
            <person name="Rohde M."/>
            <person name="Galperin M.Y."/>
            <person name="Jogler C."/>
        </authorList>
    </citation>
    <scope>NUCLEOTIDE SEQUENCE [LARGE SCALE GENOMIC DNA]</scope>
    <source>
        <strain evidence="4 5">ETA_A1</strain>
    </source>
</reference>
<dbReference type="Gene3D" id="3.30.300.20">
    <property type="match status" value="1"/>
</dbReference>
<keyword evidence="2" id="KW-0963">Cytoplasm</keyword>
<evidence type="ECO:0000313" key="4">
    <source>
        <dbReference type="EMBL" id="QDU22795.1"/>
    </source>
</evidence>
<evidence type="ECO:0000313" key="5">
    <source>
        <dbReference type="Proteomes" id="UP000319576"/>
    </source>
</evidence>
<feature type="region of interest" description="Disordered" evidence="3">
    <location>
        <begin position="113"/>
        <end position="157"/>
    </location>
</feature>
<keyword evidence="5" id="KW-1185">Reference proteome</keyword>
<organism evidence="4 5">
    <name type="scientific">Urbifossiella limnaea</name>
    <dbReference type="NCBI Taxonomy" id="2528023"/>
    <lineage>
        <taxon>Bacteria</taxon>
        <taxon>Pseudomonadati</taxon>
        <taxon>Planctomycetota</taxon>
        <taxon>Planctomycetia</taxon>
        <taxon>Gemmatales</taxon>
        <taxon>Gemmataceae</taxon>
        <taxon>Urbifossiella</taxon>
    </lineage>
</organism>
<sequence>MKSHRLARVNEVIRETAANAVLFQLKDPRVKGVTVTRAEVSADLQHAKVYVSVMGSEKEQKLTMYGLASAAGFVQTKIAERLTTRHVPHVTFVFDEGIKKSLAIAQILAAEKALMAPAEPPPADDDADDADDADETDTEDDADQPPPPADGPTDRAG</sequence>
<name>A0A517XZ55_9BACT</name>
<evidence type="ECO:0000256" key="3">
    <source>
        <dbReference type="SAM" id="MobiDB-lite"/>
    </source>
</evidence>